<name>A0ABV9KQK0_9BACT</name>
<sequence>MNKLKQNGDKSTILQRTPFLQTSTLKASTLQNTIDKLLQKNKISRVPPFDPVSNTKDIPTIL</sequence>
<evidence type="ECO:0000313" key="1">
    <source>
        <dbReference type="EMBL" id="MFC4672191.1"/>
    </source>
</evidence>
<dbReference type="RefSeq" id="WP_379993371.1">
    <property type="nucleotide sequence ID" value="NZ_JBHSGN010000004.1"/>
</dbReference>
<reference evidence="2" key="1">
    <citation type="journal article" date="2019" name="Int. J. Syst. Evol. Microbiol.">
        <title>The Global Catalogue of Microorganisms (GCM) 10K type strain sequencing project: providing services to taxonomists for standard genome sequencing and annotation.</title>
        <authorList>
            <consortium name="The Broad Institute Genomics Platform"/>
            <consortium name="The Broad Institute Genome Sequencing Center for Infectious Disease"/>
            <person name="Wu L."/>
            <person name="Ma J."/>
        </authorList>
    </citation>
    <scope>NUCLEOTIDE SEQUENCE [LARGE SCALE GENOMIC DNA]</scope>
    <source>
        <strain evidence="2">CCUG 66188</strain>
    </source>
</reference>
<accession>A0ABV9KQK0</accession>
<comment type="caution">
    <text evidence="1">The sequence shown here is derived from an EMBL/GenBank/DDBJ whole genome shotgun (WGS) entry which is preliminary data.</text>
</comment>
<keyword evidence="2" id="KW-1185">Reference proteome</keyword>
<evidence type="ECO:0000313" key="2">
    <source>
        <dbReference type="Proteomes" id="UP001596023"/>
    </source>
</evidence>
<dbReference type="EMBL" id="JBHSGN010000004">
    <property type="protein sequence ID" value="MFC4672191.1"/>
    <property type="molecule type" value="Genomic_DNA"/>
</dbReference>
<protein>
    <submittedName>
        <fullName evidence="1">Uncharacterized protein</fullName>
    </submittedName>
</protein>
<gene>
    <name evidence="1" type="ORF">ACFO6W_00640</name>
</gene>
<proteinExistence type="predicted"/>
<organism evidence="1 2">
    <name type="scientific">Dysgonomonas termitidis</name>
    <dbReference type="NCBI Taxonomy" id="1516126"/>
    <lineage>
        <taxon>Bacteria</taxon>
        <taxon>Pseudomonadati</taxon>
        <taxon>Bacteroidota</taxon>
        <taxon>Bacteroidia</taxon>
        <taxon>Bacteroidales</taxon>
        <taxon>Dysgonomonadaceae</taxon>
        <taxon>Dysgonomonas</taxon>
    </lineage>
</organism>
<dbReference type="Proteomes" id="UP001596023">
    <property type="component" value="Unassembled WGS sequence"/>
</dbReference>